<feature type="compositionally biased region" description="Gly residues" evidence="6">
    <location>
        <begin position="516"/>
        <end position="530"/>
    </location>
</feature>
<protein>
    <recommendedName>
        <fullName evidence="11">Phospholipase A-2-activating protein</fullName>
    </recommendedName>
</protein>
<dbReference type="PANTHER" id="PTHR19849">
    <property type="entry name" value="PHOSPHOLIPASE A-2-ACTIVATING PROTEIN"/>
    <property type="match status" value="1"/>
</dbReference>
<dbReference type="Pfam" id="PF08324">
    <property type="entry name" value="PUL"/>
    <property type="match status" value="1"/>
</dbReference>
<evidence type="ECO:0000259" key="8">
    <source>
        <dbReference type="PROSITE" id="PS51396"/>
    </source>
</evidence>
<dbReference type="SMART" id="SM00320">
    <property type="entry name" value="WD40"/>
    <property type="match status" value="7"/>
</dbReference>
<evidence type="ECO:0000256" key="4">
    <source>
        <dbReference type="ARBA" id="ARBA00022737"/>
    </source>
</evidence>
<dbReference type="Pfam" id="PF09070">
    <property type="entry name" value="PFU"/>
    <property type="match status" value="1"/>
</dbReference>
<dbReference type="Proteomes" id="UP000612055">
    <property type="component" value="Unassembled WGS sequence"/>
</dbReference>
<evidence type="ECO:0000256" key="5">
    <source>
        <dbReference type="PROSITE-ProRule" id="PRU00221"/>
    </source>
</evidence>
<evidence type="ECO:0000313" key="9">
    <source>
        <dbReference type="EMBL" id="KAG2485913.1"/>
    </source>
</evidence>
<keyword evidence="3 5" id="KW-0853">WD repeat</keyword>
<evidence type="ECO:0000256" key="2">
    <source>
        <dbReference type="ARBA" id="ARBA00022490"/>
    </source>
</evidence>
<dbReference type="OrthoDB" id="10265988at2759"/>
<feature type="domain" description="PFU" evidence="7">
    <location>
        <begin position="410"/>
        <end position="511"/>
    </location>
</feature>
<dbReference type="SUPFAM" id="SSF50978">
    <property type="entry name" value="WD40 repeat-like"/>
    <property type="match status" value="1"/>
</dbReference>
<feature type="repeat" description="WD" evidence="5">
    <location>
        <begin position="105"/>
        <end position="142"/>
    </location>
</feature>
<name>A0A835XKS6_9CHLO</name>
<evidence type="ECO:0000256" key="1">
    <source>
        <dbReference type="ARBA" id="ARBA00004496"/>
    </source>
</evidence>
<dbReference type="Gene3D" id="3.10.20.870">
    <property type="entry name" value="PFU (PLAA family ubiquitin binding), C-terminal domain"/>
    <property type="match status" value="1"/>
</dbReference>
<evidence type="ECO:0000256" key="6">
    <source>
        <dbReference type="SAM" id="MobiDB-lite"/>
    </source>
</evidence>
<dbReference type="PROSITE" id="PS51394">
    <property type="entry name" value="PFU"/>
    <property type="match status" value="1"/>
</dbReference>
<dbReference type="GO" id="GO:0005737">
    <property type="term" value="C:cytoplasm"/>
    <property type="evidence" value="ECO:0007669"/>
    <property type="project" value="UniProtKB-SubCell"/>
</dbReference>
<sequence>MASPPEFQLRGELRGHDEDVRGVAVCPLGILTASRDKTAKLWTEAADGGYSCSHTYVGHTDFVVAVLYVPPGVSEDYPTGAIVTGSRDASVRVWDPASASCAAPLTGHQYQVTALGLLPPGEGQGGGAAIVSASLDKTLRVWRGGKCAAVLSGHEGPVLCLLCLPGGELLSGSGDASVRQWAVAEGEGGGVCVRTIKAHTDTVRGMCVVPGLGFATASHDMSCKVWDSSGTCLSELLGHTAIVYCVAACEGGPAGGVLLASGSEDNTARLWRASGECLQVIEHPGNIWALDFLPPSPSAPSGASGSAGAGGGGDLLTGCSDAVARLWTPAPDRASPAAAAALASLLAERKAAREAAAAGGGEGGAGAGGGGALPPGLKVEEAFALSQPGGKDGENKFVKDGATGDVVAYSWDAKAFQWEKIGVVVEGPQVAARGAGKTKKYHGGREWDFVFDVDVGEGLPPKKLAMDAGDNPYLVAQRFIGEHDLPPYFQEQIVQFITQNTGGAQPAALAPMDVTGGGCDPFTGGGGGEGPRPPAPRPPPPGPQPMDITGGGVDPFTGGGGSRGLPAPKSQFLPATTCLVFDNLPAADALARKVREFSAALPPEQRLSEAELAPGGALEALLAKLPRAAASAAAAKGAAAAPAPAIAPADVALLRRLLAWPPPQLFPALDLARLAVLDAAPGGGAELLAAPGAAGDLNAPNPEPGTLAGALASAFSSPLPANHQLALRLAANAAALPGPLRAWALGGAGAALDRLSGPCLAPGAPKAVRLGGATLLANLAAAAALGQLPPEQAEGLPMQAVSFGLELLSALPPSAVVEEADAAFRCLTALGTLLGAGGRELCQVAKDLDVNDRIHALMAAARGGGAAEGRLLQAGIEVTAVIARATGVRIQGE</sequence>
<dbReference type="InterPro" id="IPR015943">
    <property type="entry name" value="WD40/YVTN_repeat-like_dom_sf"/>
</dbReference>
<dbReference type="CDD" id="cd00200">
    <property type="entry name" value="WD40"/>
    <property type="match status" value="1"/>
</dbReference>
<gene>
    <name evidence="9" type="ORF">HYH03_015357</name>
</gene>
<dbReference type="InterPro" id="IPR011989">
    <property type="entry name" value="ARM-like"/>
</dbReference>
<feature type="compositionally biased region" description="Gly residues" evidence="6">
    <location>
        <begin position="549"/>
        <end position="563"/>
    </location>
</feature>
<dbReference type="PROSITE" id="PS51396">
    <property type="entry name" value="PUL"/>
    <property type="match status" value="1"/>
</dbReference>
<dbReference type="GO" id="GO:0010992">
    <property type="term" value="P:ubiquitin recycling"/>
    <property type="evidence" value="ECO:0007669"/>
    <property type="project" value="TreeGrafter"/>
</dbReference>
<dbReference type="Gene3D" id="1.25.10.10">
    <property type="entry name" value="Leucine-rich Repeat Variant"/>
    <property type="match status" value="1"/>
</dbReference>
<dbReference type="PRINTS" id="PR00320">
    <property type="entry name" value="GPROTEINBRPT"/>
</dbReference>
<evidence type="ECO:0000256" key="3">
    <source>
        <dbReference type="ARBA" id="ARBA00022574"/>
    </source>
</evidence>
<dbReference type="PROSITE" id="PS50082">
    <property type="entry name" value="WD_REPEATS_2"/>
    <property type="match status" value="4"/>
</dbReference>
<feature type="region of interest" description="Disordered" evidence="6">
    <location>
        <begin position="516"/>
        <end position="567"/>
    </location>
</feature>
<dbReference type="GO" id="GO:0043130">
    <property type="term" value="F:ubiquitin binding"/>
    <property type="evidence" value="ECO:0007669"/>
    <property type="project" value="TreeGrafter"/>
</dbReference>
<keyword evidence="4" id="KW-0677">Repeat</keyword>
<organism evidence="9 10">
    <name type="scientific">Edaphochlamys debaryana</name>
    <dbReference type="NCBI Taxonomy" id="47281"/>
    <lineage>
        <taxon>Eukaryota</taxon>
        <taxon>Viridiplantae</taxon>
        <taxon>Chlorophyta</taxon>
        <taxon>core chlorophytes</taxon>
        <taxon>Chlorophyceae</taxon>
        <taxon>CS clade</taxon>
        <taxon>Chlamydomonadales</taxon>
        <taxon>Chlamydomonadales incertae sedis</taxon>
        <taxon>Edaphochlamys</taxon>
    </lineage>
</organism>
<dbReference type="GO" id="GO:0043161">
    <property type="term" value="P:proteasome-mediated ubiquitin-dependent protein catabolic process"/>
    <property type="evidence" value="ECO:0007669"/>
    <property type="project" value="TreeGrafter"/>
</dbReference>
<dbReference type="InterPro" id="IPR036322">
    <property type="entry name" value="WD40_repeat_dom_sf"/>
</dbReference>
<dbReference type="InterPro" id="IPR020472">
    <property type="entry name" value="WD40_PAC1"/>
</dbReference>
<comment type="caution">
    <text evidence="9">The sequence shown here is derived from an EMBL/GenBank/DDBJ whole genome shotgun (WGS) entry which is preliminary data.</text>
</comment>
<dbReference type="GO" id="GO:0005634">
    <property type="term" value="C:nucleus"/>
    <property type="evidence" value="ECO:0007669"/>
    <property type="project" value="TreeGrafter"/>
</dbReference>
<keyword evidence="10" id="KW-1185">Reference proteome</keyword>
<dbReference type="Gene3D" id="2.130.10.10">
    <property type="entry name" value="YVTN repeat-like/Quinoprotein amine dehydrogenase"/>
    <property type="match status" value="2"/>
</dbReference>
<feature type="repeat" description="WD" evidence="5">
    <location>
        <begin position="56"/>
        <end position="95"/>
    </location>
</feature>
<dbReference type="InterPro" id="IPR038122">
    <property type="entry name" value="PFU_sf"/>
</dbReference>
<feature type="repeat" description="WD" evidence="5">
    <location>
        <begin position="13"/>
        <end position="42"/>
    </location>
</feature>
<feature type="domain" description="PUL" evidence="8">
    <location>
        <begin position="571"/>
        <end position="881"/>
    </location>
</feature>
<dbReference type="InterPro" id="IPR015155">
    <property type="entry name" value="PFU"/>
</dbReference>
<evidence type="ECO:0008006" key="11">
    <source>
        <dbReference type="Google" id="ProtNLM"/>
    </source>
</evidence>
<proteinExistence type="predicted"/>
<dbReference type="InterPro" id="IPR013535">
    <property type="entry name" value="PUL_dom"/>
</dbReference>
<accession>A0A835XKS6</accession>
<dbReference type="Pfam" id="PF00400">
    <property type="entry name" value="WD40"/>
    <property type="match status" value="6"/>
</dbReference>
<comment type="subcellular location">
    <subcellularLocation>
        <location evidence="1">Cytoplasm</location>
    </subcellularLocation>
</comment>
<dbReference type="AlphaFoldDB" id="A0A835XKS6"/>
<dbReference type="EMBL" id="JAEHOE010000120">
    <property type="protein sequence ID" value="KAG2485913.1"/>
    <property type="molecule type" value="Genomic_DNA"/>
</dbReference>
<keyword evidence="2" id="KW-0963">Cytoplasm</keyword>
<dbReference type="InterPro" id="IPR001680">
    <property type="entry name" value="WD40_rpt"/>
</dbReference>
<evidence type="ECO:0000259" key="7">
    <source>
        <dbReference type="PROSITE" id="PS51394"/>
    </source>
</evidence>
<feature type="repeat" description="WD" evidence="5">
    <location>
        <begin position="236"/>
        <end position="271"/>
    </location>
</feature>
<reference evidence="9" key="1">
    <citation type="journal article" date="2020" name="bioRxiv">
        <title>Comparative genomics of Chlamydomonas.</title>
        <authorList>
            <person name="Craig R.J."/>
            <person name="Hasan A.R."/>
            <person name="Ness R.W."/>
            <person name="Keightley P.D."/>
        </authorList>
    </citation>
    <scope>NUCLEOTIDE SEQUENCE</scope>
    <source>
        <strain evidence="9">CCAP 11/70</strain>
    </source>
</reference>
<feature type="compositionally biased region" description="Pro residues" evidence="6">
    <location>
        <begin position="531"/>
        <end position="544"/>
    </location>
</feature>
<dbReference type="PANTHER" id="PTHR19849:SF0">
    <property type="entry name" value="PHOSPHOLIPASE A-2-ACTIVATING PROTEIN"/>
    <property type="match status" value="1"/>
</dbReference>
<evidence type="ECO:0000313" key="10">
    <source>
        <dbReference type="Proteomes" id="UP000612055"/>
    </source>
</evidence>